<dbReference type="Gene3D" id="3.10.180.10">
    <property type="entry name" value="2,3-Dihydroxybiphenyl 1,2-Dioxygenase, domain 1"/>
    <property type="match status" value="1"/>
</dbReference>
<dbReference type="EMBL" id="JPLY01000001">
    <property type="protein sequence ID" value="KFC23192.1"/>
    <property type="molecule type" value="Genomic_DNA"/>
</dbReference>
<dbReference type="PANTHER" id="PTHR33993:SF5">
    <property type="entry name" value="GLYOXALASE"/>
    <property type="match status" value="1"/>
</dbReference>
<organism evidence="2 3">
    <name type="scientific">Epilithonimonas lactis</name>
    <dbReference type="NCBI Taxonomy" id="421072"/>
    <lineage>
        <taxon>Bacteria</taxon>
        <taxon>Pseudomonadati</taxon>
        <taxon>Bacteroidota</taxon>
        <taxon>Flavobacteriia</taxon>
        <taxon>Flavobacteriales</taxon>
        <taxon>Weeksellaceae</taxon>
        <taxon>Chryseobacterium group</taxon>
        <taxon>Epilithonimonas</taxon>
    </lineage>
</organism>
<dbReference type="Pfam" id="PF00903">
    <property type="entry name" value="Glyoxalase"/>
    <property type="match status" value="1"/>
</dbReference>
<dbReference type="InterPro" id="IPR004360">
    <property type="entry name" value="Glyas_Fos-R_dOase_dom"/>
</dbReference>
<proteinExistence type="predicted"/>
<accession>A0A085BL47</accession>
<gene>
    <name evidence="2" type="ORF">IO89_00925</name>
</gene>
<evidence type="ECO:0000259" key="1">
    <source>
        <dbReference type="PROSITE" id="PS51819"/>
    </source>
</evidence>
<dbReference type="RefSeq" id="WP_034972899.1">
    <property type="nucleotide sequence ID" value="NZ_FOFI01000002.1"/>
</dbReference>
<evidence type="ECO:0000313" key="3">
    <source>
        <dbReference type="Proteomes" id="UP000028623"/>
    </source>
</evidence>
<dbReference type="PANTHER" id="PTHR33993">
    <property type="entry name" value="GLYOXALASE-RELATED"/>
    <property type="match status" value="1"/>
</dbReference>
<dbReference type="InterPro" id="IPR052164">
    <property type="entry name" value="Anthracycline_SecMetBiosynth"/>
</dbReference>
<sequence>MENSNKPPKVTGIGGIFFLSDDPKETRDWYSKNLGLDMTEWGSTFESRNVNDPDEVNQLQWSPFKKGSSYFEPSKKEFMVNYRVQNIEELVKNLRENGVTILDEIEESDHGKFVHILDSDGNKLELWEPTDN</sequence>
<dbReference type="OrthoDB" id="9799428at2"/>
<protein>
    <submittedName>
        <fullName evidence="2">Glyoxalase</fullName>
    </submittedName>
</protein>
<name>A0A085BL47_9FLAO</name>
<dbReference type="PROSITE" id="PS51819">
    <property type="entry name" value="VOC"/>
    <property type="match status" value="1"/>
</dbReference>
<dbReference type="InterPro" id="IPR037523">
    <property type="entry name" value="VOC_core"/>
</dbReference>
<dbReference type="eggNOG" id="COG0346">
    <property type="taxonomic scope" value="Bacteria"/>
</dbReference>
<comment type="caution">
    <text evidence="2">The sequence shown here is derived from an EMBL/GenBank/DDBJ whole genome shotgun (WGS) entry which is preliminary data.</text>
</comment>
<dbReference type="STRING" id="421072.SAMN04488097_1138"/>
<keyword evidence="3" id="KW-1185">Reference proteome</keyword>
<feature type="domain" description="VOC" evidence="1">
    <location>
        <begin position="12"/>
        <end position="129"/>
    </location>
</feature>
<reference evidence="2 3" key="1">
    <citation type="submission" date="2014-07" db="EMBL/GenBank/DDBJ databases">
        <title>Epilithonimonas lactis LMG 22401 Genome.</title>
        <authorList>
            <person name="Pipes S.E."/>
            <person name="Stropko S.J."/>
        </authorList>
    </citation>
    <scope>NUCLEOTIDE SEQUENCE [LARGE SCALE GENOMIC DNA]</scope>
    <source>
        <strain evidence="2 3">LMG 24401</strain>
    </source>
</reference>
<dbReference type="InterPro" id="IPR029068">
    <property type="entry name" value="Glyas_Bleomycin-R_OHBP_Dase"/>
</dbReference>
<evidence type="ECO:0000313" key="2">
    <source>
        <dbReference type="EMBL" id="KFC23192.1"/>
    </source>
</evidence>
<dbReference type="Proteomes" id="UP000028623">
    <property type="component" value="Unassembled WGS sequence"/>
</dbReference>
<dbReference type="AlphaFoldDB" id="A0A085BL47"/>
<dbReference type="SUPFAM" id="SSF54593">
    <property type="entry name" value="Glyoxalase/Bleomycin resistance protein/Dihydroxybiphenyl dioxygenase"/>
    <property type="match status" value="1"/>
</dbReference>